<comment type="caution">
    <text evidence="2">The sequence shown here is derived from an EMBL/GenBank/DDBJ whole genome shotgun (WGS) entry which is preliminary data.</text>
</comment>
<sequence>MTTYVDPAVWPFSRMIMCHMWADTLEELFAMIAIAESEEIAALPPGTALSATIAGSLTGVVGSLLAQVRPDSRDELMKVIEDWLPQAREQAESILISGQRR</sequence>
<evidence type="ECO:0000259" key="1">
    <source>
        <dbReference type="Pfam" id="PF13223"/>
    </source>
</evidence>
<protein>
    <recommendedName>
        <fullName evidence="1">DUF4031 domain-containing protein</fullName>
    </recommendedName>
</protein>
<accession>A0A2W5SAT2</accession>
<feature type="domain" description="DUF4031" evidence="1">
    <location>
        <begin position="4"/>
        <end position="32"/>
    </location>
</feature>
<organism evidence="2 3">
    <name type="scientific">Ancylobacter novellus</name>
    <name type="common">Thiobacillus novellus</name>
    <dbReference type="NCBI Taxonomy" id="921"/>
    <lineage>
        <taxon>Bacteria</taxon>
        <taxon>Pseudomonadati</taxon>
        <taxon>Pseudomonadota</taxon>
        <taxon>Alphaproteobacteria</taxon>
        <taxon>Hyphomicrobiales</taxon>
        <taxon>Xanthobacteraceae</taxon>
        <taxon>Ancylobacter</taxon>
    </lineage>
</organism>
<name>A0A2W5SAT2_ANCNO</name>
<dbReference type="Pfam" id="PF13223">
    <property type="entry name" value="DUF4031"/>
    <property type="match status" value="1"/>
</dbReference>
<dbReference type="InterPro" id="IPR025109">
    <property type="entry name" value="DUF4031"/>
</dbReference>
<dbReference type="EMBL" id="QFQD01000076">
    <property type="protein sequence ID" value="PZQ79887.1"/>
    <property type="molecule type" value="Genomic_DNA"/>
</dbReference>
<proteinExistence type="predicted"/>
<evidence type="ECO:0000313" key="3">
    <source>
        <dbReference type="Proteomes" id="UP000248887"/>
    </source>
</evidence>
<reference evidence="2 3" key="1">
    <citation type="submission" date="2017-08" db="EMBL/GenBank/DDBJ databases">
        <title>Infants hospitalized years apart are colonized by the same room-sourced microbial strains.</title>
        <authorList>
            <person name="Brooks B."/>
            <person name="Olm M.R."/>
            <person name="Firek B.A."/>
            <person name="Baker R."/>
            <person name="Thomas B.C."/>
            <person name="Morowitz M.J."/>
            <person name="Banfield J.F."/>
        </authorList>
    </citation>
    <scope>NUCLEOTIDE SEQUENCE [LARGE SCALE GENOMIC DNA]</scope>
    <source>
        <strain evidence="2">S2_005_001_R2_27</strain>
    </source>
</reference>
<dbReference type="Proteomes" id="UP000248887">
    <property type="component" value="Unassembled WGS sequence"/>
</dbReference>
<dbReference type="AlphaFoldDB" id="A0A2W5SAT2"/>
<gene>
    <name evidence="2" type="ORF">DI549_18915</name>
</gene>
<evidence type="ECO:0000313" key="2">
    <source>
        <dbReference type="EMBL" id="PZQ79887.1"/>
    </source>
</evidence>